<dbReference type="Gene3D" id="1.50.10.100">
    <property type="entry name" value="Chondroitin AC/alginate lyase"/>
    <property type="match status" value="1"/>
</dbReference>
<evidence type="ECO:0000313" key="1">
    <source>
        <dbReference type="EMBL" id="QHV97619.1"/>
    </source>
</evidence>
<dbReference type="AlphaFoldDB" id="A0A6P1W0V8"/>
<dbReference type="EMBL" id="CP045997">
    <property type="protein sequence ID" value="QHV97619.1"/>
    <property type="molecule type" value="Genomic_DNA"/>
</dbReference>
<reference evidence="1 2" key="1">
    <citation type="submission" date="2019-11" db="EMBL/GenBank/DDBJ databases">
        <title>Spirosoma endbachense sp. nov., isolated from a natural salt meadow.</title>
        <authorList>
            <person name="Rojas J."/>
            <person name="Ambika Manirajan B."/>
            <person name="Ratering S."/>
            <person name="Suarez C."/>
            <person name="Geissler-Plaum R."/>
            <person name="Schnell S."/>
        </authorList>
    </citation>
    <scope>NUCLEOTIDE SEQUENCE [LARGE SCALE GENOMIC DNA]</scope>
    <source>
        <strain evidence="1 2">I-24</strain>
    </source>
</reference>
<dbReference type="SUPFAM" id="SSF48230">
    <property type="entry name" value="Chondroitin AC/alginate lyase"/>
    <property type="match status" value="1"/>
</dbReference>
<dbReference type="InterPro" id="IPR008929">
    <property type="entry name" value="Chondroitin_lyas"/>
</dbReference>
<dbReference type="RefSeq" id="WP_162388030.1">
    <property type="nucleotide sequence ID" value="NZ_CP045997.1"/>
</dbReference>
<keyword evidence="2" id="KW-1185">Reference proteome</keyword>
<organism evidence="1 2">
    <name type="scientific">Spirosoma endbachense</name>
    <dbReference type="NCBI Taxonomy" id="2666025"/>
    <lineage>
        <taxon>Bacteria</taxon>
        <taxon>Pseudomonadati</taxon>
        <taxon>Bacteroidota</taxon>
        <taxon>Cytophagia</taxon>
        <taxon>Cytophagales</taxon>
        <taxon>Cytophagaceae</taxon>
        <taxon>Spirosoma</taxon>
    </lineage>
</organism>
<evidence type="ECO:0000313" key="2">
    <source>
        <dbReference type="Proteomes" id="UP000464577"/>
    </source>
</evidence>
<gene>
    <name evidence="1" type="ORF">GJR95_22570</name>
</gene>
<dbReference type="KEGG" id="senf:GJR95_22570"/>
<accession>A0A6P1W0V8</accession>
<proteinExistence type="predicted"/>
<protein>
    <submittedName>
        <fullName evidence="1">Uncharacterized protein</fullName>
    </submittedName>
</protein>
<name>A0A6P1W0V8_9BACT</name>
<sequence length="568" mass="63319">MKRRNFVTLSASSLCLIPALGFKGIITIAPTKPAWLLEWIKINDQQLANYKPIKVTDPASRYVGSYMNDMDIPNPHSTSGFIMRASTLIACPESAHYQSKEVLKEVEAAVRALLKMQHADGTIDLLETNFHSTPDTAFLLENIIPAYKFLKQANSTGSETTLDLLKTFLTKAGDALSVGGIHTPNHRWVVSAALTKLNEVFPDPRYTKRIDQWLAEHIDLDPDGQFNEKSTNTYSPIVDRSLIIMARGLKKPELYEPVRKNLMMTLYYVHPNGEVVTEASNRQDKGTIGTMAKYYYCYRYMALLDKNGEMAAMCRLIEKTCPSEQLAGYLDYFLEDPMLWNELPASKPLPTSYAKAFPYSGVVRIRRTNWDTTLLSNNASWLTFHKGNAVLQGMRVAASFFGKGQFQTDKIEQQGDTWVMQKSLDGPYYQPFSADKIDTEGDWDKMPRADRQQSEVQMLDTTVKVKEAANGLQIAIDITGTEGVPVALELIFRAGGTLAGVIKHPKKVNSYLLSGESGSYTVGSDTINFGPGKAEHKGVQLRGALPAMDTPTVYLTGFTPFHHILNLS</sequence>
<dbReference type="Proteomes" id="UP000464577">
    <property type="component" value="Chromosome"/>
</dbReference>